<organism evidence="7 8">
    <name type="scientific">Araneus ventricosus</name>
    <name type="common">Orbweaver spider</name>
    <name type="synonym">Epeira ventricosa</name>
    <dbReference type="NCBI Taxonomy" id="182803"/>
    <lineage>
        <taxon>Eukaryota</taxon>
        <taxon>Metazoa</taxon>
        <taxon>Ecdysozoa</taxon>
        <taxon>Arthropoda</taxon>
        <taxon>Chelicerata</taxon>
        <taxon>Arachnida</taxon>
        <taxon>Araneae</taxon>
        <taxon>Araneomorphae</taxon>
        <taxon>Entelegynae</taxon>
        <taxon>Araneoidea</taxon>
        <taxon>Araneidae</taxon>
        <taxon>Araneus</taxon>
    </lineage>
</organism>
<dbReference type="GO" id="GO:0008270">
    <property type="term" value="F:zinc ion binding"/>
    <property type="evidence" value="ECO:0007669"/>
    <property type="project" value="UniProtKB-KW"/>
</dbReference>
<evidence type="ECO:0000256" key="4">
    <source>
        <dbReference type="ARBA" id="ARBA00023125"/>
    </source>
</evidence>
<dbReference type="InterPro" id="IPR006612">
    <property type="entry name" value="THAP_Znf"/>
</dbReference>
<evidence type="ECO:0000256" key="2">
    <source>
        <dbReference type="ARBA" id="ARBA00022771"/>
    </source>
</evidence>
<dbReference type="SUPFAM" id="SSF57716">
    <property type="entry name" value="Glucocorticoid receptor-like (DNA-binding domain)"/>
    <property type="match status" value="1"/>
</dbReference>
<dbReference type="PROSITE" id="PS50950">
    <property type="entry name" value="ZF_THAP"/>
    <property type="match status" value="1"/>
</dbReference>
<comment type="caution">
    <text evidence="7">The sequence shown here is derived from an EMBL/GenBank/DDBJ whole genome shotgun (WGS) entry which is preliminary data.</text>
</comment>
<dbReference type="AlphaFoldDB" id="A0A4Y2GKL9"/>
<feature type="domain" description="THAP-type" evidence="6">
    <location>
        <begin position="1"/>
        <end position="58"/>
    </location>
</feature>
<gene>
    <name evidence="7" type="ORF">AVEN_83001_1</name>
</gene>
<evidence type="ECO:0000256" key="5">
    <source>
        <dbReference type="PROSITE-ProRule" id="PRU00309"/>
    </source>
</evidence>
<evidence type="ECO:0000313" key="7">
    <source>
        <dbReference type="EMBL" id="GBM54392.1"/>
    </source>
</evidence>
<keyword evidence="2 5" id="KW-0863">Zinc-finger</keyword>
<evidence type="ECO:0000259" key="6">
    <source>
        <dbReference type="PROSITE" id="PS50950"/>
    </source>
</evidence>
<sequence length="222" mass="24810">MLNRCNAWILACNLESLLSVPSSIMYKKYRICSQHFQDHDYTSTIKERLKSTACPSKFQSSEDIIIIFELQEGLKNKLANECETSSYSVTINSKSVTGVDETADFPKANDVLECEDVEDDLRVLASTPNRRPNFTEKLNDLSVVSCVNINGKAETALDGSMNIQTKVLTPKRKHNFTEPDTASVENFKKLVFEAVNIASKRGLEPVSTVCDVGSNNQKLFNE</sequence>
<dbReference type="OrthoDB" id="6916684at2759"/>
<protein>
    <recommendedName>
        <fullName evidence="6">THAP-type domain-containing protein</fullName>
    </recommendedName>
</protein>
<keyword evidence="8" id="KW-1185">Reference proteome</keyword>
<name>A0A4Y2GKL9_ARAVE</name>
<evidence type="ECO:0000256" key="1">
    <source>
        <dbReference type="ARBA" id="ARBA00022723"/>
    </source>
</evidence>
<dbReference type="GO" id="GO:0003677">
    <property type="term" value="F:DNA binding"/>
    <property type="evidence" value="ECO:0007669"/>
    <property type="project" value="UniProtKB-UniRule"/>
</dbReference>
<keyword evidence="3" id="KW-0862">Zinc</keyword>
<dbReference type="EMBL" id="BGPR01001457">
    <property type="protein sequence ID" value="GBM54392.1"/>
    <property type="molecule type" value="Genomic_DNA"/>
</dbReference>
<proteinExistence type="predicted"/>
<accession>A0A4Y2GKL9</accession>
<dbReference type="Proteomes" id="UP000499080">
    <property type="component" value="Unassembled WGS sequence"/>
</dbReference>
<dbReference type="Pfam" id="PF05485">
    <property type="entry name" value="THAP"/>
    <property type="match status" value="1"/>
</dbReference>
<reference evidence="7 8" key="1">
    <citation type="journal article" date="2019" name="Sci. Rep.">
        <title>Orb-weaving spider Araneus ventricosus genome elucidates the spidroin gene catalogue.</title>
        <authorList>
            <person name="Kono N."/>
            <person name="Nakamura H."/>
            <person name="Ohtoshi R."/>
            <person name="Moran D.A.P."/>
            <person name="Shinohara A."/>
            <person name="Yoshida Y."/>
            <person name="Fujiwara M."/>
            <person name="Mori M."/>
            <person name="Tomita M."/>
            <person name="Arakawa K."/>
        </authorList>
    </citation>
    <scope>NUCLEOTIDE SEQUENCE [LARGE SCALE GENOMIC DNA]</scope>
</reference>
<keyword evidence="4 5" id="KW-0238">DNA-binding</keyword>
<evidence type="ECO:0000256" key="3">
    <source>
        <dbReference type="ARBA" id="ARBA00022833"/>
    </source>
</evidence>
<dbReference type="SMART" id="SM00980">
    <property type="entry name" value="THAP"/>
    <property type="match status" value="1"/>
</dbReference>
<keyword evidence="1" id="KW-0479">Metal-binding</keyword>
<evidence type="ECO:0000313" key="8">
    <source>
        <dbReference type="Proteomes" id="UP000499080"/>
    </source>
</evidence>